<feature type="transmembrane region" description="Helical" evidence="6">
    <location>
        <begin position="61"/>
        <end position="82"/>
    </location>
</feature>
<protein>
    <submittedName>
        <fullName evidence="8">MFS transporter</fullName>
    </submittedName>
</protein>
<keyword evidence="4 6" id="KW-1133">Transmembrane helix</keyword>
<keyword evidence="3 6" id="KW-0812">Transmembrane</keyword>
<dbReference type="SUPFAM" id="SSF103473">
    <property type="entry name" value="MFS general substrate transporter"/>
    <property type="match status" value="1"/>
</dbReference>
<dbReference type="Proteomes" id="UP000094256">
    <property type="component" value="Chromosome"/>
</dbReference>
<evidence type="ECO:0000259" key="7">
    <source>
        <dbReference type="PROSITE" id="PS50850"/>
    </source>
</evidence>
<dbReference type="GO" id="GO:0022857">
    <property type="term" value="F:transmembrane transporter activity"/>
    <property type="evidence" value="ECO:0007669"/>
    <property type="project" value="InterPro"/>
</dbReference>
<keyword evidence="2" id="KW-0813">Transport</keyword>
<feature type="transmembrane region" description="Helical" evidence="6">
    <location>
        <begin position="153"/>
        <end position="178"/>
    </location>
</feature>
<name>A0A1B3ZG81_9SPHN</name>
<organism evidence="8 9">
    <name type="scientific">Sphingomonas panacis</name>
    <dbReference type="NCBI Taxonomy" id="1560345"/>
    <lineage>
        <taxon>Bacteria</taxon>
        <taxon>Pseudomonadati</taxon>
        <taxon>Pseudomonadota</taxon>
        <taxon>Alphaproteobacteria</taxon>
        <taxon>Sphingomonadales</taxon>
        <taxon>Sphingomonadaceae</taxon>
        <taxon>Sphingomonas</taxon>
    </lineage>
</organism>
<feature type="transmembrane region" description="Helical" evidence="6">
    <location>
        <begin position="479"/>
        <end position="505"/>
    </location>
</feature>
<dbReference type="CDD" id="cd17328">
    <property type="entry name" value="MFS_spinster_like"/>
    <property type="match status" value="1"/>
</dbReference>
<evidence type="ECO:0000256" key="4">
    <source>
        <dbReference type="ARBA" id="ARBA00022989"/>
    </source>
</evidence>
<dbReference type="PROSITE" id="PS50850">
    <property type="entry name" value="MFS"/>
    <property type="match status" value="1"/>
</dbReference>
<evidence type="ECO:0000256" key="6">
    <source>
        <dbReference type="SAM" id="Phobius"/>
    </source>
</evidence>
<feature type="transmembrane region" description="Helical" evidence="6">
    <location>
        <begin position="453"/>
        <end position="473"/>
    </location>
</feature>
<accession>A0A1B3ZG81</accession>
<proteinExistence type="predicted"/>
<keyword evidence="5 6" id="KW-0472">Membrane</keyword>
<dbReference type="OrthoDB" id="7400989at2"/>
<dbReference type="InterPro" id="IPR011701">
    <property type="entry name" value="MFS"/>
</dbReference>
<keyword evidence="9" id="KW-1185">Reference proteome</keyword>
<evidence type="ECO:0000256" key="1">
    <source>
        <dbReference type="ARBA" id="ARBA00004141"/>
    </source>
</evidence>
<feature type="transmembrane region" description="Helical" evidence="6">
    <location>
        <begin position="260"/>
        <end position="279"/>
    </location>
</feature>
<dbReference type="KEGG" id="span:AWL63_01590"/>
<dbReference type="GO" id="GO:0016020">
    <property type="term" value="C:membrane"/>
    <property type="evidence" value="ECO:0007669"/>
    <property type="project" value="UniProtKB-SubCell"/>
</dbReference>
<dbReference type="InterPro" id="IPR020846">
    <property type="entry name" value="MFS_dom"/>
</dbReference>
<evidence type="ECO:0000313" key="9">
    <source>
        <dbReference type="Proteomes" id="UP000094256"/>
    </source>
</evidence>
<feature type="transmembrane region" description="Helical" evidence="6">
    <location>
        <begin position="190"/>
        <end position="212"/>
    </location>
</feature>
<dbReference type="PANTHER" id="PTHR23505">
    <property type="entry name" value="SPINSTER"/>
    <property type="match status" value="1"/>
</dbReference>
<feature type="transmembrane region" description="Helical" evidence="6">
    <location>
        <begin position="94"/>
        <end position="113"/>
    </location>
</feature>
<dbReference type="AlphaFoldDB" id="A0A1B3ZG81"/>
<sequence length="526" mass="55981">MTPAATVPAPAGDSATDRPDSPYAWYALAVLILVYMFNAMDRSILSILAEDIKRTFHMPDSQLGFLHGTAFGVFYALFGYPMGRLIDRWRRTKLLAIGLALWSVMTVVCGLSSSVTQLVVSRMGVGIGEATASPAGFSLTSDWFTKKRRATALGLFIGGLYLGAGIALAIGGAIALRWELAFPQQRPFGLLGWQAAFLAVGLPGILLAVWVWTLREPRRGLSDDVVRPGETRIWSKFANDVASVIPPLTLVQAARCGMRALAYNLVAAATAGGTAWFLIQLTGDVMQWAVIGFGYYAAFSSAQSMYHRDRPTFALTWGTPTFVLAMVGFGAVSMVNIVVSFWVAPLSLRSFAIDKGTTGLILGATTAICGVAGVISGGRLSDMMLRFSQAGRLWVGIGSSLLPAPFIIVMCNTHDPWVFYGCNIPVAFLGNCWLAAGAATIQELVLPRMRGTATTTYFLASTMIGSGLGPYLVGKISAIQGSLAVGIMSGLVAVPIAATCLFLCARGVERAETTKWQRASAAGEPD</sequence>
<feature type="transmembrane region" description="Helical" evidence="6">
    <location>
        <begin position="417"/>
        <end position="441"/>
    </location>
</feature>
<feature type="transmembrane region" description="Helical" evidence="6">
    <location>
        <begin position="393"/>
        <end position="411"/>
    </location>
</feature>
<dbReference type="Pfam" id="PF07690">
    <property type="entry name" value="MFS_1"/>
    <property type="match status" value="1"/>
</dbReference>
<feature type="transmembrane region" description="Helical" evidence="6">
    <location>
        <begin position="314"/>
        <end position="339"/>
    </location>
</feature>
<evidence type="ECO:0000313" key="8">
    <source>
        <dbReference type="EMBL" id="AOH86422.1"/>
    </source>
</evidence>
<comment type="subcellular location">
    <subcellularLocation>
        <location evidence="1">Membrane</location>
        <topology evidence="1">Multi-pass membrane protein</topology>
    </subcellularLocation>
</comment>
<evidence type="ECO:0000256" key="5">
    <source>
        <dbReference type="ARBA" id="ARBA00023136"/>
    </source>
</evidence>
<dbReference type="STRING" id="1560345.AWL63_01590"/>
<dbReference type="InterPro" id="IPR036259">
    <property type="entry name" value="MFS_trans_sf"/>
</dbReference>
<feature type="transmembrane region" description="Helical" evidence="6">
    <location>
        <begin position="285"/>
        <end position="302"/>
    </location>
</feature>
<evidence type="ECO:0000256" key="2">
    <source>
        <dbReference type="ARBA" id="ARBA00022448"/>
    </source>
</evidence>
<reference evidence="8 9" key="1">
    <citation type="submission" date="2016-01" db="EMBL/GenBank/DDBJ databases">
        <title>Complete genome and mega plasmid sequence of Sphingomonas panacis DCY99 elicits systemic resistance in rice to Xanthomonas oryzae.</title>
        <authorList>
            <person name="Kim Y.J."/>
            <person name="Yang D.C."/>
            <person name="Sing P."/>
        </authorList>
    </citation>
    <scope>NUCLEOTIDE SEQUENCE [LARGE SCALE GENOMIC DNA]</scope>
    <source>
        <strain evidence="8 9">DCY99</strain>
    </source>
</reference>
<feature type="transmembrane region" description="Helical" evidence="6">
    <location>
        <begin position="23"/>
        <end position="40"/>
    </location>
</feature>
<feature type="domain" description="Major facilitator superfamily (MFS) profile" evidence="7">
    <location>
        <begin position="27"/>
        <end position="508"/>
    </location>
</feature>
<dbReference type="EMBL" id="CP014168">
    <property type="protein sequence ID" value="AOH86422.1"/>
    <property type="molecule type" value="Genomic_DNA"/>
</dbReference>
<evidence type="ECO:0000256" key="3">
    <source>
        <dbReference type="ARBA" id="ARBA00022692"/>
    </source>
</evidence>
<dbReference type="PANTHER" id="PTHR23505:SF79">
    <property type="entry name" value="PROTEIN SPINSTER"/>
    <property type="match status" value="1"/>
</dbReference>
<dbReference type="InterPro" id="IPR044770">
    <property type="entry name" value="MFS_spinster-like"/>
</dbReference>
<gene>
    <name evidence="8" type="ORF">AWL63_01590</name>
</gene>
<feature type="transmembrane region" description="Helical" evidence="6">
    <location>
        <begin position="359"/>
        <end position="381"/>
    </location>
</feature>
<dbReference type="Gene3D" id="1.20.1250.20">
    <property type="entry name" value="MFS general substrate transporter like domains"/>
    <property type="match status" value="2"/>
</dbReference>